<protein>
    <recommendedName>
        <fullName evidence="1">F-box domain-containing protein</fullName>
    </recommendedName>
</protein>
<sequence>MLFSLPFELLRRICSLLSLEDKKNLRLTSKTLSSVTTPLVFDTVSLCLNEDRRYQKCMSFLGDMGTRDDLGQHVRTLRIYGPFDPPYGKGGFWHEISNKRRRTIHSIQKRLLGAIPSLLSLQSLYFLGFQRGEMDLSSVNAIMLALSKLPLLSLLDIGLHHGQASYLDFHGLNRISFNGEHMFDFVPSLVAQSPNLTQLHLSTPLRTSNAPAAVLNIFSELQKGRHNRIEQLTVEGALILPALDVPVIVQHLHHLYSLRIHIVDVAEEFWRALLIEKIYLRDVSVDIINDALLEYLESYSGARSFMLITEHEADSGCSKFWHNILPRHADTLVKLYIQPKYDVGWCLDTRSLDALRQCKLLEIIRVKVDQETLDVEDKTNIITRILEGLHEWPHLISLEFLSIRTPVISTCFMNYNPLDAIQRIVVAFRCTEPTDSALRLRLTTDNVDYRLSRHRSRPEVYSFGNIDA</sequence>
<dbReference type="CDD" id="cd09917">
    <property type="entry name" value="F-box_SF"/>
    <property type="match status" value="1"/>
</dbReference>
<name>A0AA39NMY0_9AGAR</name>
<proteinExistence type="predicted"/>
<accession>A0AA39NMY0</accession>
<comment type="caution">
    <text evidence="2">The sequence shown here is derived from an EMBL/GenBank/DDBJ whole genome shotgun (WGS) entry which is preliminary data.</text>
</comment>
<dbReference type="AlphaFoldDB" id="A0AA39NMY0"/>
<dbReference type="Proteomes" id="UP001175227">
    <property type="component" value="Unassembled WGS sequence"/>
</dbReference>
<keyword evidence="3" id="KW-1185">Reference proteome</keyword>
<organism evidence="2 3">
    <name type="scientific">Armillaria novae-zelandiae</name>
    <dbReference type="NCBI Taxonomy" id="153914"/>
    <lineage>
        <taxon>Eukaryota</taxon>
        <taxon>Fungi</taxon>
        <taxon>Dikarya</taxon>
        <taxon>Basidiomycota</taxon>
        <taxon>Agaricomycotina</taxon>
        <taxon>Agaricomycetes</taxon>
        <taxon>Agaricomycetidae</taxon>
        <taxon>Agaricales</taxon>
        <taxon>Marasmiineae</taxon>
        <taxon>Physalacriaceae</taxon>
        <taxon>Armillaria</taxon>
    </lineage>
</organism>
<evidence type="ECO:0000313" key="3">
    <source>
        <dbReference type="Proteomes" id="UP001175227"/>
    </source>
</evidence>
<feature type="domain" description="F-box" evidence="1">
    <location>
        <begin position="1"/>
        <end position="44"/>
    </location>
</feature>
<evidence type="ECO:0000259" key="1">
    <source>
        <dbReference type="PROSITE" id="PS50181"/>
    </source>
</evidence>
<dbReference type="PROSITE" id="PS50181">
    <property type="entry name" value="FBOX"/>
    <property type="match status" value="1"/>
</dbReference>
<dbReference type="EMBL" id="JAUEPR010000070">
    <property type="protein sequence ID" value="KAK0468591.1"/>
    <property type="molecule type" value="Genomic_DNA"/>
</dbReference>
<dbReference type="Pfam" id="PF00646">
    <property type="entry name" value="F-box"/>
    <property type="match status" value="1"/>
</dbReference>
<gene>
    <name evidence="2" type="ORF">IW261DRAFT_1518338</name>
</gene>
<reference evidence="2" key="1">
    <citation type="submission" date="2023-06" db="EMBL/GenBank/DDBJ databases">
        <authorList>
            <consortium name="Lawrence Berkeley National Laboratory"/>
            <person name="Ahrendt S."/>
            <person name="Sahu N."/>
            <person name="Indic B."/>
            <person name="Wong-Bajracharya J."/>
            <person name="Merenyi Z."/>
            <person name="Ke H.-M."/>
            <person name="Monk M."/>
            <person name="Kocsube S."/>
            <person name="Drula E."/>
            <person name="Lipzen A."/>
            <person name="Balint B."/>
            <person name="Henrissat B."/>
            <person name="Andreopoulos B."/>
            <person name="Martin F.M."/>
            <person name="Harder C.B."/>
            <person name="Rigling D."/>
            <person name="Ford K.L."/>
            <person name="Foster G.D."/>
            <person name="Pangilinan J."/>
            <person name="Papanicolaou A."/>
            <person name="Barry K."/>
            <person name="LaButti K."/>
            <person name="Viragh M."/>
            <person name="Koriabine M."/>
            <person name="Yan M."/>
            <person name="Riley R."/>
            <person name="Champramary S."/>
            <person name="Plett K.L."/>
            <person name="Tsai I.J."/>
            <person name="Slot J."/>
            <person name="Sipos G."/>
            <person name="Plett J."/>
            <person name="Nagy L.G."/>
            <person name="Grigoriev I.V."/>
        </authorList>
    </citation>
    <scope>NUCLEOTIDE SEQUENCE</scope>
    <source>
        <strain evidence="2">ICMP 16352</strain>
    </source>
</reference>
<dbReference type="InterPro" id="IPR001810">
    <property type="entry name" value="F-box_dom"/>
</dbReference>
<evidence type="ECO:0000313" key="2">
    <source>
        <dbReference type="EMBL" id="KAK0468591.1"/>
    </source>
</evidence>